<sequence>MMAGAIFVVCDVGTPWPETVEAPLLPPPRSRRVGRAPAQRPRVLAGVGGGRILMIGGLRSSLATDASCSTVLMLRLDIVARDWTRLSFGSCRPLGPMISQIWKPIGAALYRCTDPAFHVGWGHYIYDLTIQGIVLQPVWTQTFWTSIWTNILQSFIKSKLERGGWTMLRTRTRQAYAGMELYQIHRLSYNLVLLS</sequence>
<dbReference type="Proteomes" id="UP001222027">
    <property type="component" value="Unassembled WGS sequence"/>
</dbReference>
<dbReference type="PANTHER" id="PTHR47719:SF2">
    <property type="entry name" value="SKP1-INTERACTING PARTNER 15"/>
    <property type="match status" value="1"/>
</dbReference>
<dbReference type="EMBL" id="JAQQAF010000007">
    <property type="protein sequence ID" value="KAJ8470363.1"/>
    <property type="molecule type" value="Genomic_DNA"/>
</dbReference>
<reference evidence="1 2" key="1">
    <citation type="submission" date="2022-12" db="EMBL/GenBank/DDBJ databases">
        <title>Chromosome-scale assembly of the Ensete ventricosum genome.</title>
        <authorList>
            <person name="Dussert Y."/>
            <person name="Stocks J."/>
            <person name="Wendawek A."/>
            <person name="Woldeyes F."/>
            <person name="Nichols R.A."/>
            <person name="Borrell J.S."/>
        </authorList>
    </citation>
    <scope>NUCLEOTIDE SEQUENCE [LARGE SCALE GENOMIC DNA]</scope>
    <source>
        <strain evidence="2">cv. Maze</strain>
        <tissue evidence="1">Seeds</tissue>
    </source>
</reference>
<proteinExistence type="predicted"/>
<gene>
    <name evidence="1" type="ORF">OPV22_024706</name>
</gene>
<dbReference type="PANTHER" id="PTHR47719">
    <property type="entry name" value="SKP1-INTERACTING PARTNER 15"/>
    <property type="match status" value="1"/>
</dbReference>
<comment type="caution">
    <text evidence="1">The sequence shown here is derived from an EMBL/GenBank/DDBJ whole genome shotgun (WGS) entry which is preliminary data.</text>
</comment>
<evidence type="ECO:0000313" key="2">
    <source>
        <dbReference type="Proteomes" id="UP001222027"/>
    </source>
</evidence>
<protein>
    <submittedName>
        <fullName evidence="1">Uncharacterized protein</fullName>
    </submittedName>
</protein>
<evidence type="ECO:0000313" key="1">
    <source>
        <dbReference type="EMBL" id="KAJ8470363.1"/>
    </source>
</evidence>
<name>A0AAV8QHL8_ENSVE</name>
<accession>A0AAV8QHL8</accession>
<keyword evidence="2" id="KW-1185">Reference proteome</keyword>
<dbReference type="AlphaFoldDB" id="A0AAV8QHL8"/>
<organism evidence="1 2">
    <name type="scientific">Ensete ventricosum</name>
    <name type="common">Abyssinian banana</name>
    <name type="synonym">Musa ensete</name>
    <dbReference type="NCBI Taxonomy" id="4639"/>
    <lineage>
        <taxon>Eukaryota</taxon>
        <taxon>Viridiplantae</taxon>
        <taxon>Streptophyta</taxon>
        <taxon>Embryophyta</taxon>
        <taxon>Tracheophyta</taxon>
        <taxon>Spermatophyta</taxon>
        <taxon>Magnoliopsida</taxon>
        <taxon>Liliopsida</taxon>
        <taxon>Zingiberales</taxon>
        <taxon>Musaceae</taxon>
        <taxon>Ensete</taxon>
    </lineage>
</organism>